<dbReference type="GeneID" id="94193754"/>
<name>A0AAV4LQL3_BABCB</name>
<feature type="compositionally biased region" description="Basic and acidic residues" evidence="1">
    <location>
        <begin position="80"/>
        <end position="94"/>
    </location>
</feature>
<sequence>MTPTRSSLERLWPIRRCCGRDAPTSREQQHCGKIAPGKTPKGLRQSEGQATGENAPEKRHKRRQGRPRAASKRRCSPAQPRREARRANRRDRAPLSRRATAEQWPFQRRRESAQSERRAFKRTFSATSREKVRTSTSAFSMRLKSSSPSNLEYAAAAASTG</sequence>
<feature type="compositionally biased region" description="Polar residues" evidence="1">
    <location>
        <begin position="134"/>
        <end position="150"/>
    </location>
</feature>
<reference evidence="2 3" key="1">
    <citation type="submission" date="2021-06" db="EMBL/GenBank/DDBJ databases">
        <title>Genome sequence of Babesia caballi.</title>
        <authorList>
            <person name="Yamagishi J."/>
            <person name="Kidaka T."/>
            <person name="Ochi A."/>
        </authorList>
    </citation>
    <scope>NUCLEOTIDE SEQUENCE [LARGE SCALE GENOMIC DNA]</scope>
    <source>
        <strain evidence="2">USDA-D6B2</strain>
    </source>
</reference>
<dbReference type="AlphaFoldDB" id="A0AAV4LQL3"/>
<evidence type="ECO:0000313" key="2">
    <source>
        <dbReference type="EMBL" id="GIX62273.1"/>
    </source>
</evidence>
<evidence type="ECO:0000313" key="3">
    <source>
        <dbReference type="Proteomes" id="UP001497744"/>
    </source>
</evidence>
<keyword evidence="3" id="KW-1185">Reference proteome</keyword>
<comment type="caution">
    <text evidence="2">The sequence shown here is derived from an EMBL/GenBank/DDBJ whole genome shotgun (WGS) entry which is preliminary data.</text>
</comment>
<dbReference type="EMBL" id="BPLF01000001">
    <property type="protein sequence ID" value="GIX62273.1"/>
    <property type="molecule type" value="Genomic_DNA"/>
</dbReference>
<feature type="compositionally biased region" description="Basic residues" evidence="1">
    <location>
        <begin position="58"/>
        <end position="75"/>
    </location>
</feature>
<gene>
    <name evidence="2" type="ORF">BcabD6B2_17080</name>
</gene>
<dbReference type="Proteomes" id="UP001497744">
    <property type="component" value="Unassembled WGS sequence"/>
</dbReference>
<organism evidence="2 3">
    <name type="scientific">Babesia caballi</name>
    <dbReference type="NCBI Taxonomy" id="5871"/>
    <lineage>
        <taxon>Eukaryota</taxon>
        <taxon>Sar</taxon>
        <taxon>Alveolata</taxon>
        <taxon>Apicomplexa</taxon>
        <taxon>Aconoidasida</taxon>
        <taxon>Piroplasmida</taxon>
        <taxon>Babesiidae</taxon>
        <taxon>Babesia</taxon>
    </lineage>
</organism>
<evidence type="ECO:0000256" key="1">
    <source>
        <dbReference type="SAM" id="MobiDB-lite"/>
    </source>
</evidence>
<proteinExistence type="predicted"/>
<dbReference type="RefSeq" id="XP_067714342.1">
    <property type="nucleotide sequence ID" value="XM_067858241.1"/>
</dbReference>
<protein>
    <submittedName>
        <fullName evidence="2">Uncharacterized protein</fullName>
    </submittedName>
</protein>
<accession>A0AAV4LQL3</accession>
<feature type="compositionally biased region" description="Basic and acidic residues" evidence="1">
    <location>
        <begin position="108"/>
        <end position="118"/>
    </location>
</feature>
<feature type="region of interest" description="Disordered" evidence="1">
    <location>
        <begin position="1"/>
        <end position="161"/>
    </location>
</feature>